<gene>
    <name evidence="1" type="ORF">IscW_ISCW013194</name>
</gene>
<dbReference type="OrthoDB" id="6434586at2759"/>
<keyword evidence="3" id="KW-1185">Reference proteome</keyword>
<dbReference type="VEuPathDB" id="VectorBase:ISCP_009955"/>
<dbReference type="Proteomes" id="UP000001555">
    <property type="component" value="Unassembled WGS sequence"/>
</dbReference>
<dbReference type="EMBL" id="DS900311">
    <property type="protein sequence ID" value="EEC16142.1"/>
    <property type="molecule type" value="Genomic_DNA"/>
</dbReference>
<dbReference type="PaxDb" id="6945-B7QBC0"/>
<sequence length="188" mass="20740">MPKRKCKFNEALGKEFPFIKKTWSESDVCFNKSGGDFSIAHSGRSDTVKHISTEKQKRNLSAAASSSALTKFFRPEHAGDKELKLAASEGVFAFHTVVHNQSFRSMDCTSKLLQKLFDEIFACARTKAEAVALNMLAPSAAEDLKADLQDAQFTFVFCDASNHKDRSESVSNSDSLLQLCCWSANEAA</sequence>
<reference evidence="1 3" key="1">
    <citation type="submission" date="2008-03" db="EMBL/GenBank/DDBJ databases">
        <title>Annotation of Ixodes scapularis.</title>
        <authorList>
            <consortium name="Ixodes scapularis Genome Project Consortium"/>
            <person name="Caler E."/>
            <person name="Hannick L.I."/>
            <person name="Bidwell S."/>
            <person name="Joardar V."/>
            <person name="Thiagarajan M."/>
            <person name="Amedeo P."/>
            <person name="Galinsky K.J."/>
            <person name="Schobel S."/>
            <person name="Inman J."/>
            <person name="Hostetler J."/>
            <person name="Miller J."/>
            <person name="Hammond M."/>
            <person name="Megy K."/>
            <person name="Lawson D."/>
            <person name="Kodira C."/>
            <person name="Sutton G."/>
            <person name="Meyer J."/>
            <person name="Hill C.A."/>
            <person name="Birren B."/>
            <person name="Nene V."/>
            <person name="Collins F."/>
            <person name="Alarcon-Chaidez F."/>
            <person name="Wikel S."/>
            <person name="Strausberg R."/>
        </authorList>
    </citation>
    <scope>NUCLEOTIDE SEQUENCE [LARGE SCALE GENOMIC DNA]</scope>
    <source>
        <strain evidence="3">Wikel</strain>
        <strain evidence="1">Wikel colony</strain>
    </source>
</reference>
<proteinExistence type="predicted"/>
<dbReference type="InParanoid" id="B7QBC0"/>
<dbReference type="AlphaFoldDB" id="B7QBC0"/>
<name>B7QBC0_IXOSC</name>
<dbReference type="HOGENOM" id="CLU_084594_0_0_1"/>
<dbReference type="EMBL" id="ABJB010473472">
    <property type="status" value="NOT_ANNOTATED_CDS"/>
    <property type="molecule type" value="Genomic_DNA"/>
</dbReference>
<accession>B7QBC0</accession>
<evidence type="ECO:0000313" key="1">
    <source>
        <dbReference type="EMBL" id="EEC16142.1"/>
    </source>
</evidence>
<evidence type="ECO:0000313" key="3">
    <source>
        <dbReference type="Proteomes" id="UP000001555"/>
    </source>
</evidence>
<reference evidence="2" key="2">
    <citation type="submission" date="2020-05" db="UniProtKB">
        <authorList>
            <consortium name="EnsemblMetazoa"/>
        </authorList>
    </citation>
    <scope>IDENTIFICATION</scope>
    <source>
        <strain evidence="2">wikel</strain>
    </source>
</reference>
<dbReference type="OMA" id="CKFNEAL"/>
<dbReference type="EnsemblMetazoa" id="ISCW013194-RA">
    <property type="protein sequence ID" value="ISCW013194-PA"/>
    <property type="gene ID" value="ISCW013194"/>
</dbReference>
<evidence type="ECO:0000313" key="2">
    <source>
        <dbReference type="EnsemblMetazoa" id="ISCW013194-PA"/>
    </source>
</evidence>
<dbReference type="VEuPathDB" id="VectorBase:ISCW013194"/>
<protein>
    <submittedName>
        <fullName evidence="1 2">Uncharacterized protein</fullName>
    </submittedName>
</protein>
<organism>
    <name type="scientific">Ixodes scapularis</name>
    <name type="common">Black-legged tick</name>
    <name type="synonym">Deer tick</name>
    <dbReference type="NCBI Taxonomy" id="6945"/>
    <lineage>
        <taxon>Eukaryota</taxon>
        <taxon>Metazoa</taxon>
        <taxon>Ecdysozoa</taxon>
        <taxon>Arthropoda</taxon>
        <taxon>Chelicerata</taxon>
        <taxon>Arachnida</taxon>
        <taxon>Acari</taxon>
        <taxon>Parasitiformes</taxon>
        <taxon>Ixodida</taxon>
        <taxon>Ixodoidea</taxon>
        <taxon>Ixodidae</taxon>
        <taxon>Ixodinae</taxon>
        <taxon>Ixodes</taxon>
    </lineage>
</organism>